<dbReference type="PROSITE" id="PS50005">
    <property type="entry name" value="TPR"/>
    <property type="match status" value="1"/>
</dbReference>
<evidence type="ECO:0000313" key="4">
    <source>
        <dbReference type="Proteomes" id="UP000190476"/>
    </source>
</evidence>
<dbReference type="RefSeq" id="WP_079481334.1">
    <property type="nucleotide sequence ID" value="NZ_CBML010000006.1"/>
</dbReference>
<proteinExistence type="predicted"/>
<dbReference type="STRING" id="1351755.CCH01_12750"/>
<dbReference type="Proteomes" id="UP000190476">
    <property type="component" value="Chromosome I"/>
</dbReference>
<name>A0A1U6JC22_9CLOT</name>
<evidence type="ECO:0000256" key="1">
    <source>
        <dbReference type="PROSITE-ProRule" id="PRU00339"/>
    </source>
</evidence>
<protein>
    <submittedName>
        <fullName evidence="3">Putative Tetratricopeptide repeat domain protein</fullName>
    </submittedName>
</protein>
<dbReference type="SUPFAM" id="SSF81901">
    <property type="entry name" value="HCP-like"/>
    <property type="match status" value="1"/>
</dbReference>
<keyword evidence="4" id="KW-1185">Reference proteome</keyword>
<dbReference type="GeneID" id="66301608"/>
<dbReference type="Gene3D" id="1.25.40.10">
    <property type="entry name" value="Tetratricopeptide repeat domain"/>
    <property type="match status" value="1"/>
</dbReference>
<organism evidence="3 4">
    <name type="scientific">Clostridium chauvoei JF4335</name>
    <dbReference type="NCBI Taxonomy" id="1351755"/>
    <lineage>
        <taxon>Bacteria</taxon>
        <taxon>Bacillati</taxon>
        <taxon>Bacillota</taxon>
        <taxon>Clostridia</taxon>
        <taxon>Eubacteriales</taxon>
        <taxon>Clostridiaceae</taxon>
        <taxon>Clostridium</taxon>
    </lineage>
</organism>
<dbReference type="SMART" id="SM00028">
    <property type="entry name" value="TPR"/>
    <property type="match status" value="2"/>
</dbReference>
<keyword evidence="1" id="KW-0802">TPR repeat</keyword>
<dbReference type="Pfam" id="PF19935">
    <property type="entry name" value="DUF6398"/>
    <property type="match status" value="1"/>
</dbReference>
<dbReference type="EMBL" id="LT799839">
    <property type="protein sequence ID" value="SLK17577.1"/>
    <property type="molecule type" value="Genomic_DNA"/>
</dbReference>
<dbReference type="InterPro" id="IPR011990">
    <property type="entry name" value="TPR-like_helical_dom_sf"/>
</dbReference>
<gene>
    <name evidence="3" type="ORF">CCH01_12750</name>
</gene>
<dbReference type="AlphaFoldDB" id="A0A1U6JC22"/>
<dbReference type="InterPro" id="IPR019734">
    <property type="entry name" value="TPR_rpt"/>
</dbReference>
<reference evidence="4" key="1">
    <citation type="submission" date="2017-03" db="EMBL/GenBank/DDBJ databases">
        <authorList>
            <person name="Falquet L."/>
            <person name="Falquet L."/>
        </authorList>
    </citation>
    <scope>NUCLEOTIDE SEQUENCE [LARGE SCALE GENOMIC DNA]</scope>
</reference>
<evidence type="ECO:0000259" key="2">
    <source>
        <dbReference type="Pfam" id="PF19935"/>
    </source>
</evidence>
<sequence length="398" mass="45397">MLKVPTEFEERYREIVEIIEVFCKENLNEAYLKLSKDICKAICSIEGNSIKKGKANSWACGIVHALGMKNGLLGGKGKQAIKASELYESFGISSSTGLSKSKEVRSLIDLENQKWSIDNVDIKERALEEVAATIEKDETITFDISELKIEDENLLKAIAIADSAWNQKNFKQKIKLAKEALSLSDDCAEAYIILSYDNSISQERQKELAIKAVEAAKRVIGEENIPKYIGKFLDSEVTKPYFSAKYRLGNILWLIGKREEAIEEFKNLIELCPEDNIMIRGYLLSWLIFEGKDEETEELLKMFKNDFLTATKYSKALYLFKKGNIDEAERALKVASVKNPFVIDYIIKTKRMPKMLPELKKLGTEEDAIYYMKNGEAAWNKVPGAIEWVKEFKKNQPF</sequence>
<evidence type="ECO:0000313" key="3">
    <source>
        <dbReference type="EMBL" id="SLK17577.1"/>
    </source>
</evidence>
<dbReference type="Pfam" id="PF13181">
    <property type="entry name" value="TPR_8"/>
    <property type="match status" value="1"/>
</dbReference>
<feature type="repeat" description="TPR" evidence="1">
    <location>
        <begin position="242"/>
        <end position="275"/>
    </location>
</feature>
<dbReference type="OrthoDB" id="6399948at2"/>
<dbReference type="InterPro" id="IPR045651">
    <property type="entry name" value="DUF6398"/>
</dbReference>
<feature type="domain" description="DUF6398" evidence="2">
    <location>
        <begin position="14"/>
        <end position="116"/>
    </location>
</feature>
<accession>A0A1U6JC22</accession>